<evidence type="ECO:0000313" key="18">
    <source>
        <dbReference type="EMBL" id="NYS25127.1"/>
    </source>
</evidence>
<dbReference type="Proteomes" id="UP000529417">
    <property type="component" value="Unassembled WGS sequence"/>
</dbReference>
<dbReference type="RefSeq" id="WP_179905833.1">
    <property type="nucleotide sequence ID" value="NZ_JACBXS010000015.1"/>
</dbReference>
<evidence type="ECO:0000313" key="19">
    <source>
        <dbReference type="Proteomes" id="UP000529417"/>
    </source>
</evidence>
<reference evidence="18 19" key="1">
    <citation type="journal article" date="2000" name="Arch. Microbiol.">
        <title>Rhodobaca bogoriensis gen. nov. and sp. nov., an alkaliphilic purple nonsulfur bacterium from African Rift Valley soda lakes.</title>
        <authorList>
            <person name="Milford A.D."/>
            <person name="Achenbach L.A."/>
            <person name="Jung D.O."/>
            <person name="Madigan M.T."/>
        </authorList>
    </citation>
    <scope>NUCLEOTIDE SEQUENCE [LARGE SCALE GENOMIC DNA]</scope>
    <source>
        <strain evidence="18 19">2376</strain>
    </source>
</reference>
<dbReference type="Gene3D" id="3.30.1950.10">
    <property type="entry name" value="wza like domain"/>
    <property type="match status" value="1"/>
</dbReference>
<dbReference type="Pfam" id="PF02563">
    <property type="entry name" value="Poly_export"/>
    <property type="match status" value="1"/>
</dbReference>
<keyword evidence="8" id="KW-0625">Polysaccharide transport</keyword>
<keyword evidence="7" id="KW-0732">Signal</keyword>
<dbReference type="GO" id="GO:0015159">
    <property type="term" value="F:polysaccharide transmembrane transporter activity"/>
    <property type="evidence" value="ECO:0007669"/>
    <property type="project" value="InterPro"/>
</dbReference>
<keyword evidence="6" id="KW-0812">Transmembrane</keyword>
<evidence type="ECO:0000259" key="15">
    <source>
        <dbReference type="Pfam" id="PF02563"/>
    </source>
</evidence>
<comment type="similarity">
    <text evidence="2">Belongs to the BexD/CtrA/VexA family.</text>
</comment>
<evidence type="ECO:0000256" key="1">
    <source>
        <dbReference type="ARBA" id="ARBA00004571"/>
    </source>
</evidence>
<accession>A0A7Z0I011</accession>
<evidence type="ECO:0000256" key="10">
    <source>
        <dbReference type="ARBA" id="ARBA00023114"/>
    </source>
</evidence>
<dbReference type="EMBL" id="JACBXS010000015">
    <property type="protein sequence ID" value="NYS25127.1"/>
    <property type="molecule type" value="Genomic_DNA"/>
</dbReference>
<dbReference type="Gene3D" id="3.10.560.10">
    <property type="entry name" value="Outer membrane lipoprotein wza domain like"/>
    <property type="match status" value="2"/>
</dbReference>
<evidence type="ECO:0000256" key="5">
    <source>
        <dbReference type="ARBA" id="ARBA00022597"/>
    </source>
</evidence>
<feature type="domain" description="Soluble ligand binding" evidence="16">
    <location>
        <begin position="138"/>
        <end position="187"/>
    </location>
</feature>
<keyword evidence="4" id="KW-1134">Transmembrane beta strand</keyword>
<dbReference type="InterPro" id="IPR049712">
    <property type="entry name" value="Poly_export"/>
</dbReference>
<keyword evidence="19" id="KW-1185">Reference proteome</keyword>
<evidence type="ECO:0000256" key="7">
    <source>
        <dbReference type="ARBA" id="ARBA00022729"/>
    </source>
</evidence>
<keyword evidence="3" id="KW-0813">Transport</keyword>
<evidence type="ECO:0000256" key="9">
    <source>
        <dbReference type="ARBA" id="ARBA00023065"/>
    </source>
</evidence>
<evidence type="ECO:0000256" key="8">
    <source>
        <dbReference type="ARBA" id="ARBA00023047"/>
    </source>
</evidence>
<dbReference type="InterPro" id="IPR054765">
    <property type="entry name" value="SLBB_dom"/>
</dbReference>
<dbReference type="PANTHER" id="PTHR33619">
    <property type="entry name" value="POLYSACCHARIDE EXPORT PROTEIN GFCE-RELATED"/>
    <property type="match status" value="1"/>
</dbReference>
<name>A0A7Z0I011_9RHOB</name>
<comment type="subcellular location">
    <subcellularLocation>
        <location evidence="1">Cell outer membrane</location>
        <topology evidence="1">Multi-pass membrane protein</topology>
    </subcellularLocation>
</comment>
<dbReference type="GO" id="GO:0046930">
    <property type="term" value="C:pore complex"/>
    <property type="evidence" value="ECO:0007669"/>
    <property type="project" value="UniProtKB-KW"/>
</dbReference>
<keyword evidence="9" id="KW-0406">Ion transport</keyword>
<evidence type="ECO:0000256" key="12">
    <source>
        <dbReference type="ARBA" id="ARBA00023139"/>
    </source>
</evidence>
<dbReference type="InterPro" id="IPR019554">
    <property type="entry name" value="Soluble_ligand-bd"/>
</dbReference>
<evidence type="ECO:0000256" key="2">
    <source>
        <dbReference type="ARBA" id="ARBA00009450"/>
    </source>
</evidence>
<evidence type="ECO:0000256" key="11">
    <source>
        <dbReference type="ARBA" id="ARBA00023136"/>
    </source>
</evidence>
<gene>
    <name evidence="18" type="ORF">HUK65_08980</name>
</gene>
<dbReference type="AlphaFoldDB" id="A0A7Z0I011"/>
<dbReference type="Pfam" id="PF10531">
    <property type="entry name" value="SLBB"/>
    <property type="match status" value="1"/>
</dbReference>
<evidence type="ECO:0000259" key="17">
    <source>
        <dbReference type="Pfam" id="PF22461"/>
    </source>
</evidence>
<dbReference type="PANTHER" id="PTHR33619:SF3">
    <property type="entry name" value="POLYSACCHARIDE EXPORT PROTEIN GFCE-RELATED"/>
    <property type="match status" value="1"/>
</dbReference>
<evidence type="ECO:0000256" key="14">
    <source>
        <dbReference type="ARBA" id="ARBA00023288"/>
    </source>
</evidence>
<dbReference type="GO" id="GO:0009279">
    <property type="term" value="C:cell outer membrane"/>
    <property type="evidence" value="ECO:0007669"/>
    <property type="project" value="UniProtKB-SubCell"/>
</dbReference>
<dbReference type="GO" id="GO:0006811">
    <property type="term" value="P:monoatomic ion transport"/>
    <property type="evidence" value="ECO:0007669"/>
    <property type="project" value="UniProtKB-KW"/>
</dbReference>
<evidence type="ECO:0000256" key="13">
    <source>
        <dbReference type="ARBA" id="ARBA00023237"/>
    </source>
</evidence>
<dbReference type="GO" id="GO:0015288">
    <property type="term" value="F:porin activity"/>
    <property type="evidence" value="ECO:0007669"/>
    <property type="project" value="UniProtKB-KW"/>
</dbReference>
<keyword evidence="14" id="KW-0449">Lipoprotein</keyword>
<keyword evidence="11" id="KW-0472">Membrane</keyword>
<keyword evidence="12" id="KW-0564">Palmitate</keyword>
<proteinExistence type="inferred from homology"/>
<keyword evidence="10" id="KW-0626">Porin</keyword>
<evidence type="ECO:0000256" key="3">
    <source>
        <dbReference type="ARBA" id="ARBA00022448"/>
    </source>
</evidence>
<sequence length="348" mass="36954">MDEIFSGSVLREGDAYIVAVNRAVARTAAQVPSMGFSTGLRQGALLGGDTIQPGDTITLNIFENVAEGLFAGPEVNNAILTEVQVDDAGFVFVPYAGRIRAAGRTPEALRRNLSEVLDEQTPDPQVMVSRAGGDGSTVTVLGEVNAQGVYPIERPTRRLSAMIAAAGGPAIPAERAVVRLTRGKRQESVFLNDILETPSFDIALRGGDRVQIEGDRRAFAVLGATGTSSRLPFEAPVISAMEAIAMVGGLDPLRADPKGVFVFRDEPEEMARAILDDPRILGEQRFVYVLDLTAPNGMFNARDFKIRDGDTVYVTEASSVAWSRQIAALTGTLSAAGSVQSLAEGSTD</sequence>
<dbReference type="InterPro" id="IPR003715">
    <property type="entry name" value="Poly_export_N"/>
</dbReference>
<organism evidence="18 19">
    <name type="scientific">Rhabdonatronobacter sediminivivens</name>
    <dbReference type="NCBI Taxonomy" id="2743469"/>
    <lineage>
        <taxon>Bacteria</taxon>
        <taxon>Pseudomonadati</taxon>
        <taxon>Pseudomonadota</taxon>
        <taxon>Alphaproteobacteria</taxon>
        <taxon>Rhodobacterales</taxon>
        <taxon>Paracoccaceae</taxon>
        <taxon>Rhabdonatronobacter</taxon>
    </lineage>
</organism>
<comment type="caution">
    <text evidence="18">The sequence shown here is derived from an EMBL/GenBank/DDBJ whole genome shotgun (WGS) entry which is preliminary data.</text>
</comment>
<keyword evidence="13" id="KW-0998">Cell outer membrane</keyword>
<evidence type="ECO:0000256" key="4">
    <source>
        <dbReference type="ARBA" id="ARBA00022452"/>
    </source>
</evidence>
<keyword evidence="5" id="KW-0762">Sugar transport</keyword>
<feature type="domain" description="SLBB" evidence="17">
    <location>
        <begin position="219"/>
        <end position="314"/>
    </location>
</feature>
<protein>
    <submittedName>
        <fullName evidence="18">Polysaccharide biosynthesis/export family protein</fullName>
    </submittedName>
</protein>
<feature type="domain" description="Polysaccharide export protein N-terminal" evidence="15">
    <location>
        <begin position="50"/>
        <end position="129"/>
    </location>
</feature>
<evidence type="ECO:0000256" key="6">
    <source>
        <dbReference type="ARBA" id="ARBA00022692"/>
    </source>
</evidence>
<dbReference type="Pfam" id="PF22461">
    <property type="entry name" value="SLBB_2"/>
    <property type="match status" value="1"/>
</dbReference>
<evidence type="ECO:0000259" key="16">
    <source>
        <dbReference type="Pfam" id="PF10531"/>
    </source>
</evidence>